<evidence type="ECO:0000256" key="1">
    <source>
        <dbReference type="SAM" id="Phobius"/>
    </source>
</evidence>
<evidence type="ECO:0000313" key="3">
    <source>
        <dbReference type="Proteomes" id="UP000800038"/>
    </source>
</evidence>
<keyword evidence="1" id="KW-0812">Transmembrane</keyword>
<keyword evidence="1" id="KW-0472">Membrane</keyword>
<dbReference type="EMBL" id="ML976011">
    <property type="protein sequence ID" value="KAF1945155.1"/>
    <property type="molecule type" value="Genomic_DNA"/>
</dbReference>
<keyword evidence="1" id="KW-1133">Transmembrane helix</keyword>
<evidence type="ECO:0000313" key="2">
    <source>
        <dbReference type="EMBL" id="KAF1945155.1"/>
    </source>
</evidence>
<proteinExistence type="predicted"/>
<dbReference type="Proteomes" id="UP000800038">
    <property type="component" value="Unassembled WGS sequence"/>
</dbReference>
<dbReference type="AlphaFoldDB" id="A0A6A5SWV4"/>
<feature type="transmembrane region" description="Helical" evidence="1">
    <location>
        <begin position="12"/>
        <end position="31"/>
    </location>
</feature>
<keyword evidence="3" id="KW-1185">Reference proteome</keyword>
<gene>
    <name evidence="2" type="ORF">EJ02DRAFT_58931</name>
</gene>
<protein>
    <submittedName>
        <fullName evidence="2">Uncharacterized protein</fullName>
    </submittedName>
</protein>
<organism evidence="2 3">
    <name type="scientific">Clathrospora elynae</name>
    <dbReference type="NCBI Taxonomy" id="706981"/>
    <lineage>
        <taxon>Eukaryota</taxon>
        <taxon>Fungi</taxon>
        <taxon>Dikarya</taxon>
        <taxon>Ascomycota</taxon>
        <taxon>Pezizomycotina</taxon>
        <taxon>Dothideomycetes</taxon>
        <taxon>Pleosporomycetidae</taxon>
        <taxon>Pleosporales</taxon>
        <taxon>Diademaceae</taxon>
        <taxon>Clathrospora</taxon>
    </lineage>
</organism>
<accession>A0A6A5SWV4</accession>
<sequence>MKTRTALHQLRHVHISSVIAFMFLLPALIPLSSPKMTSQCNGKRSTCRLRDAADRRSTVPPLFCRPKQLPHPSCDGASLDDFTIKPVQGRRWKLSSIKSAYSPSLAFRRRGRVSANFGNGHAE</sequence>
<name>A0A6A5SWV4_9PLEO</name>
<reference evidence="2" key="1">
    <citation type="journal article" date="2020" name="Stud. Mycol.">
        <title>101 Dothideomycetes genomes: a test case for predicting lifestyles and emergence of pathogens.</title>
        <authorList>
            <person name="Haridas S."/>
            <person name="Albert R."/>
            <person name="Binder M."/>
            <person name="Bloem J."/>
            <person name="Labutti K."/>
            <person name="Salamov A."/>
            <person name="Andreopoulos B."/>
            <person name="Baker S."/>
            <person name="Barry K."/>
            <person name="Bills G."/>
            <person name="Bluhm B."/>
            <person name="Cannon C."/>
            <person name="Castanera R."/>
            <person name="Culley D."/>
            <person name="Daum C."/>
            <person name="Ezra D."/>
            <person name="Gonzalez J."/>
            <person name="Henrissat B."/>
            <person name="Kuo A."/>
            <person name="Liang C."/>
            <person name="Lipzen A."/>
            <person name="Lutzoni F."/>
            <person name="Magnuson J."/>
            <person name="Mondo S."/>
            <person name="Nolan M."/>
            <person name="Ohm R."/>
            <person name="Pangilinan J."/>
            <person name="Park H.-J."/>
            <person name="Ramirez L."/>
            <person name="Alfaro M."/>
            <person name="Sun H."/>
            <person name="Tritt A."/>
            <person name="Yoshinaga Y."/>
            <person name="Zwiers L.-H."/>
            <person name="Turgeon B."/>
            <person name="Goodwin S."/>
            <person name="Spatafora J."/>
            <person name="Crous P."/>
            <person name="Grigoriev I."/>
        </authorList>
    </citation>
    <scope>NUCLEOTIDE SEQUENCE</scope>
    <source>
        <strain evidence="2">CBS 161.51</strain>
    </source>
</reference>